<keyword evidence="2" id="KW-1185">Reference proteome</keyword>
<sequence>MGTNAAWWSLEALNAEVPDHHHDSTVENLAGIFDASDELRCFHKEHVPVAEIEKWQLHDDPDDTGGIAKIEDLRRAIRARVWLPAIVLVHVPGGPRFEQFSDPRYAGAYHLLEGRHRYNAAYQERTPTIFAWVLTSAAAAGPALTLWRRNLAGRRGSI</sequence>
<evidence type="ECO:0000313" key="1">
    <source>
        <dbReference type="EMBL" id="MFI7263095.1"/>
    </source>
</evidence>
<dbReference type="RefSeq" id="WP_396769011.1">
    <property type="nucleotide sequence ID" value="NZ_JBITLA010000003.1"/>
</dbReference>
<name>A0ABW7ZJS1_9ACTN</name>
<comment type="caution">
    <text evidence="1">The sequence shown here is derived from an EMBL/GenBank/DDBJ whole genome shotgun (WGS) entry which is preliminary data.</text>
</comment>
<reference evidence="1 2" key="1">
    <citation type="submission" date="2024-10" db="EMBL/GenBank/DDBJ databases">
        <title>The Natural Products Discovery Center: Release of the First 8490 Sequenced Strains for Exploring Actinobacteria Biosynthetic Diversity.</title>
        <authorList>
            <person name="Kalkreuter E."/>
            <person name="Kautsar S.A."/>
            <person name="Yang D."/>
            <person name="Bader C.D."/>
            <person name="Teijaro C.N."/>
            <person name="Fluegel L."/>
            <person name="Davis C.M."/>
            <person name="Simpson J.R."/>
            <person name="Lauterbach L."/>
            <person name="Steele A.D."/>
            <person name="Gui C."/>
            <person name="Meng S."/>
            <person name="Li G."/>
            <person name="Viehrig K."/>
            <person name="Ye F."/>
            <person name="Su P."/>
            <person name="Kiefer A.F."/>
            <person name="Nichols A."/>
            <person name="Cepeda A.J."/>
            <person name="Yan W."/>
            <person name="Fan B."/>
            <person name="Jiang Y."/>
            <person name="Adhikari A."/>
            <person name="Zheng C.-J."/>
            <person name="Schuster L."/>
            <person name="Cowan T.M."/>
            <person name="Smanski M.J."/>
            <person name="Chevrette M.G."/>
            <person name="De Carvalho L.P.S."/>
            <person name="Shen B."/>
        </authorList>
    </citation>
    <scope>NUCLEOTIDE SEQUENCE [LARGE SCALE GENOMIC DNA]</scope>
    <source>
        <strain evidence="1 2">NPDC049845</strain>
    </source>
</reference>
<evidence type="ECO:0000313" key="2">
    <source>
        <dbReference type="Proteomes" id="UP001612812"/>
    </source>
</evidence>
<organism evidence="1 2">
    <name type="scientific">Micromonospora maritima</name>
    <dbReference type="NCBI Taxonomy" id="986711"/>
    <lineage>
        <taxon>Bacteria</taxon>
        <taxon>Bacillati</taxon>
        <taxon>Actinomycetota</taxon>
        <taxon>Actinomycetes</taxon>
        <taxon>Micromonosporales</taxon>
        <taxon>Micromonosporaceae</taxon>
        <taxon>Micromonospora</taxon>
    </lineage>
</organism>
<gene>
    <name evidence="1" type="ORF">ACIBP4_12440</name>
</gene>
<proteinExistence type="predicted"/>
<accession>A0ABW7ZJS1</accession>
<protein>
    <submittedName>
        <fullName evidence="1">Uncharacterized protein</fullName>
    </submittedName>
</protein>
<dbReference type="EMBL" id="JBITLE010000003">
    <property type="protein sequence ID" value="MFI7263095.1"/>
    <property type="molecule type" value="Genomic_DNA"/>
</dbReference>
<dbReference type="Proteomes" id="UP001612812">
    <property type="component" value="Unassembled WGS sequence"/>
</dbReference>